<keyword evidence="1" id="KW-0732">Signal</keyword>
<comment type="caution">
    <text evidence="2">The sequence shown here is derived from an EMBL/GenBank/DDBJ whole genome shotgun (WGS) entry which is preliminary data.</text>
</comment>
<dbReference type="Gene3D" id="2.60.40.1880">
    <property type="entry name" value="Invasion associated locus B (IalB) protein"/>
    <property type="match status" value="1"/>
</dbReference>
<dbReference type="InterPro" id="IPR038696">
    <property type="entry name" value="IalB_sf"/>
</dbReference>
<accession>A0A4R2GVF5</accession>
<gene>
    <name evidence="2" type="ORF">EV666_103110</name>
</gene>
<protein>
    <recommendedName>
        <fullName evidence="4">Invasion protein IalB</fullName>
    </recommendedName>
</protein>
<name>A0A4R2GVF5_9HYPH</name>
<evidence type="ECO:0000313" key="2">
    <source>
        <dbReference type="EMBL" id="TCO14602.1"/>
    </source>
</evidence>
<evidence type="ECO:0000313" key="3">
    <source>
        <dbReference type="Proteomes" id="UP000294881"/>
    </source>
</evidence>
<feature type="signal peptide" evidence="1">
    <location>
        <begin position="1"/>
        <end position="25"/>
    </location>
</feature>
<organism evidence="2 3">
    <name type="scientific">Camelimonas lactis</name>
    <dbReference type="NCBI Taxonomy" id="659006"/>
    <lineage>
        <taxon>Bacteria</taxon>
        <taxon>Pseudomonadati</taxon>
        <taxon>Pseudomonadota</taxon>
        <taxon>Alphaproteobacteria</taxon>
        <taxon>Hyphomicrobiales</taxon>
        <taxon>Chelatococcaceae</taxon>
        <taxon>Camelimonas</taxon>
    </lineage>
</organism>
<evidence type="ECO:0008006" key="4">
    <source>
        <dbReference type="Google" id="ProtNLM"/>
    </source>
</evidence>
<sequence length="190" mass="20198">MIRPDRLSRRALVCMGLLLSTTLVAGLATEANAQGRSRAAAKAAAPAGGQSVGTYGDWGVYVSRNGRGKVCYALSHPKVRLPKGLNRDPGYLFVSARPAEGVRNEIAWGLGFAAKPDGEALIDGATLPVVARGENAWLRDASQEGQAVAAMTRGSKLALKVQSQRGNSLTDEYSLRGFTQAMERVRKECP</sequence>
<feature type="chain" id="PRO_5020913854" description="Invasion protein IalB" evidence="1">
    <location>
        <begin position="26"/>
        <end position="190"/>
    </location>
</feature>
<reference evidence="2 3" key="1">
    <citation type="submission" date="2019-03" db="EMBL/GenBank/DDBJ databases">
        <title>Genomic Encyclopedia of Type Strains, Phase IV (KMG-IV): sequencing the most valuable type-strain genomes for metagenomic binning, comparative biology and taxonomic classification.</title>
        <authorList>
            <person name="Goeker M."/>
        </authorList>
    </citation>
    <scope>NUCLEOTIDE SEQUENCE [LARGE SCALE GENOMIC DNA]</scope>
    <source>
        <strain evidence="2 3">DSM 22958</strain>
    </source>
</reference>
<keyword evidence="3" id="KW-1185">Reference proteome</keyword>
<dbReference type="EMBL" id="SLWL01000003">
    <property type="protein sequence ID" value="TCO14602.1"/>
    <property type="molecule type" value="Genomic_DNA"/>
</dbReference>
<dbReference type="RefSeq" id="WP_376884766.1">
    <property type="nucleotide sequence ID" value="NZ_JBHUNN010000002.1"/>
</dbReference>
<dbReference type="Proteomes" id="UP000294881">
    <property type="component" value="Unassembled WGS sequence"/>
</dbReference>
<dbReference type="AlphaFoldDB" id="A0A4R2GVF5"/>
<evidence type="ECO:0000256" key="1">
    <source>
        <dbReference type="SAM" id="SignalP"/>
    </source>
</evidence>
<proteinExistence type="predicted"/>